<name>A0A2P2CBR4_9ZZZZ</name>
<dbReference type="InterPro" id="IPR057326">
    <property type="entry name" value="KR_dom"/>
</dbReference>
<dbReference type="FunFam" id="3.40.50.720:FF:000446">
    <property type="entry name" value="Short chain dehydrogenase"/>
    <property type="match status" value="1"/>
</dbReference>
<evidence type="ECO:0000259" key="3">
    <source>
        <dbReference type="SMART" id="SM00822"/>
    </source>
</evidence>
<dbReference type="InterPro" id="IPR051687">
    <property type="entry name" value="Peroxisomal_Beta-Oxidation"/>
</dbReference>
<dbReference type="NCBIfam" id="NF005861">
    <property type="entry name" value="PRK07791.1"/>
    <property type="match status" value="1"/>
</dbReference>
<dbReference type="GO" id="GO:0016491">
    <property type="term" value="F:oxidoreductase activity"/>
    <property type="evidence" value="ECO:0007669"/>
    <property type="project" value="UniProtKB-KW"/>
</dbReference>
<dbReference type="PRINTS" id="PR00081">
    <property type="entry name" value="GDHRDH"/>
</dbReference>
<reference evidence="4" key="1">
    <citation type="submission" date="2015-08" db="EMBL/GenBank/DDBJ databases">
        <authorList>
            <person name="Babu N.S."/>
            <person name="Beckwith C.J."/>
            <person name="Beseler K.G."/>
            <person name="Brison A."/>
            <person name="Carone J.V."/>
            <person name="Caskin T.P."/>
            <person name="Diamond M."/>
            <person name="Durham M.E."/>
            <person name="Foxe J.M."/>
            <person name="Go M."/>
            <person name="Henderson B.A."/>
            <person name="Jones I.B."/>
            <person name="McGettigan J.A."/>
            <person name="Micheletti S.J."/>
            <person name="Nasrallah M.E."/>
            <person name="Ortiz D."/>
            <person name="Piller C.R."/>
            <person name="Privatt S.R."/>
            <person name="Schneider S.L."/>
            <person name="Sharp S."/>
            <person name="Smith T.C."/>
            <person name="Stanton J.D."/>
            <person name="Ullery H.E."/>
            <person name="Wilson R.J."/>
            <person name="Serrano M.G."/>
            <person name="Buck G."/>
            <person name="Lee V."/>
            <person name="Wang Y."/>
            <person name="Carvalho R."/>
            <person name="Voegtly L."/>
            <person name="Shi R."/>
            <person name="Duckworth R."/>
            <person name="Johnson A."/>
            <person name="Loviza R."/>
            <person name="Walstead R."/>
            <person name="Shah Z."/>
            <person name="Kiflezghi M."/>
            <person name="Wade K."/>
            <person name="Ball S.L."/>
            <person name="Bradley K.W."/>
            <person name="Asai D.J."/>
            <person name="Bowman C.A."/>
            <person name="Russell D.A."/>
            <person name="Pope W.H."/>
            <person name="Jacobs-Sera D."/>
            <person name="Hendrix R.W."/>
            <person name="Hatfull G.F."/>
        </authorList>
    </citation>
    <scope>NUCLEOTIDE SEQUENCE</scope>
</reference>
<sequence length="302" mass="31672">MGLCDGRVVIVTGGGRGIGRGEALAFAREGASVVVNDIGAARDGTGEDLTPAKEVAEEINDLGGLAIANTDDISDYEGAGRVVQAAIDHFGGLDVVVNNAGIIRDRMLVNMSIDEWDAVIRVHLRGTFCVTRHAASYWRDRSKAGDDVDARIINTSSSSGIYGAVGQSNYGAAKAGIAAFTVISAMELARYGVTANAIAPFAKTRMTEDLTYLPEGDGALDPIDPAHAAPLVVWLGSTQSRAVTGRVFNIHGGELNIAEGWVAGPSEKRESAWDASEFSEIIPRLLADARPNSDASGQPLYS</sequence>
<dbReference type="Gene3D" id="3.40.50.720">
    <property type="entry name" value="NAD(P)-binding Rossmann-like Domain"/>
    <property type="match status" value="1"/>
</dbReference>
<organism evidence="4">
    <name type="scientific">metagenome</name>
    <dbReference type="NCBI Taxonomy" id="256318"/>
    <lineage>
        <taxon>unclassified sequences</taxon>
        <taxon>metagenomes</taxon>
    </lineage>
</organism>
<dbReference type="InterPro" id="IPR002347">
    <property type="entry name" value="SDR_fam"/>
</dbReference>
<gene>
    <name evidence="4" type="ORF">NOCA250012</name>
</gene>
<evidence type="ECO:0000256" key="2">
    <source>
        <dbReference type="ARBA" id="ARBA00023002"/>
    </source>
</evidence>
<proteinExistence type="inferred from homology"/>
<dbReference type="EMBL" id="CZKA01000045">
    <property type="protein sequence ID" value="CUR58352.1"/>
    <property type="molecule type" value="Genomic_DNA"/>
</dbReference>
<dbReference type="SMART" id="SM00822">
    <property type="entry name" value="PKS_KR"/>
    <property type="match status" value="1"/>
</dbReference>
<evidence type="ECO:0000313" key="4">
    <source>
        <dbReference type="EMBL" id="CUR58352.1"/>
    </source>
</evidence>
<protein>
    <submittedName>
        <fullName evidence="4">Short-chain dehydrogenase/reductase SDR</fullName>
    </submittedName>
</protein>
<dbReference type="InterPro" id="IPR036291">
    <property type="entry name" value="NAD(P)-bd_dom_sf"/>
</dbReference>
<comment type="similarity">
    <text evidence="1">Belongs to the short-chain dehydrogenases/reductases (SDR) family.</text>
</comment>
<dbReference type="PANTHER" id="PTHR45024">
    <property type="entry name" value="DEHYDROGENASES, SHORT CHAIN"/>
    <property type="match status" value="1"/>
</dbReference>
<dbReference type="SUPFAM" id="SSF51735">
    <property type="entry name" value="NAD(P)-binding Rossmann-fold domains"/>
    <property type="match status" value="1"/>
</dbReference>
<dbReference type="PRINTS" id="PR00080">
    <property type="entry name" value="SDRFAMILY"/>
</dbReference>
<accession>A0A2P2CBR4</accession>
<evidence type="ECO:0000256" key="1">
    <source>
        <dbReference type="ARBA" id="ARBA00006484"/>
    </source>
</evidence>
<feature type="domain" description="Ketoreductase" evidence="3">
    <location>
        <begin position="7"/>
        <end position="204"/>
    </location>
</feature>
<dbReference type="AlphaFoldDB" id="A0A2P2CBR4"/>
<dbReference type="PANTHER" id="PTHR45024:SF2">
    <property type="entry name" value="SCP2 DOMAIN-CONTAINING PROTEIN"/>
    <property type="match status" value="1"/>
</dbReference>
<keyword evidence="2" id="KW-0560">Oxidoreductase</keyword>
<dbReference type="Pfam" id="PF00106">
    <property type="entry name" value="adh_short"/>
    <property type="match status" value="1"/>
</dbReference>